<dbReference type="EMBL" id="VFYP01000006">
    <property type="protein sequence ID" value="TPP05008.1"/>
    <property type="molecule type" value="Genomic_DNA"/>
</dbReference>
<evidence type="ECO:0000313" key="2">
    <source>
        <dbReference type="EMBL" id="TPP05008.1"/>
    </source>
</evidence>
<dbReference type="SUPFAM" id="SSF54637">
    <property type="entry name" value="Thioesterase/thiol ester dehydrase-isomerase"/>
    <property type="match status" value="2"/>
</dbReference>
<dbReference type="Proteomes" id="UP000316429">
    <property type="component" value="Unassembled WGS sequence"/>
</dbReference>
<comment type="caution">
    <text evidence="2">The sequence shown here is derived from an EMBL/GenBank/DDBJ whole genome shotgun (WGS) entry which is preliminary data.</text>
</comment>
<dbReference type="Gene3D" id="3.10.129.10">
    <property type="entry name" value="Hotdog Thioesterase"/>
    <property type="match status" value="2"/>
</dbReference>
<accession>A0A504TQF3</accession>
<gene>
    <name evidence="2" type="ORF">FJQ55_21520</name>
</gene>
<evidence type="ECO:0000259" key="1">
    <source>
        <dbReference type="Pfam" id="PF13452"/>
    </source>
</evidence>
<dbReference type="PANTHER" id="PTHR28152">
    <property type="entry name" value="HYDROXYACYL-THIOESTER DEHYDRATASE TYPE 2, MITOCHONDRIAL"/>
    <property type="match status" value="1"/>
</dbReference>
<evidence type="ECO:0000313" key="3">
    <source>
        <dbReference type="Proteomes" id="UP000316429"/>
    </source>
</evidence>
<feature type="domain" description="FAS1-like dehydratase" evidence="1">
    <location>
        <begin position="34"/>
        <end position="139"/>
    </location>
</feature>
<dbReference type="InterPro" id="IPR052741">
    <property type="entry name" value="Mitochondrial_HTD2"/>
</dbReference>
<proteinExistence type="predicted"/>
<name>A0A504TQF3_9HYPH</name>
<dbReference type="AlphaFoldDB" id="A0A504TQF3"/>
<sequence>MQLDLDHLRGWIGREDQNSEMLTQASVDRFEATFDRTSRYGTAALPLLFHFCLSQPMVPTAELGADGHPARGGFLPPVPLPRRMWAGGAIDFHSPLRIGEIVTRRSVVEDVAVKRGRTGTLCFVTVRHAIESDGRLVLTERQDIVYRDAVSPPTPDRKAVEKAPVGESSVQVDVTAAFLFRYSALTFNSHRIHYDAPYSHEEEHYPGLVVHGPLQATMLCQHAADWCGAAPKRFRFRSLAPVFGPGMFTVNASSDGNTMKLWTARNDGSVGMEATAEW</sequence>
<dbReference type="Pfam" id="PF13452">
    <property type="entry name" value="FAS1_DH_region"/>
    <property type="match status" value="1"/>
</dbReference>
<protein>
    <submittedName>
        <fullName evidence="2">Protein dehydratase</fullName>
    </submittedName>
</protein>
<organism evidence="2 3">
    <name type="scientific">Rhizobium glycinendophyticum</name>
    <dbReference type="NCBI Taxonomy" id="2589807"/>
    <lineage>
        <taxon>Bacteria</taxon>
        <taxon>Pseudomonadati</taxon>
        <taxon>Pseudomonadota</taxon>
        <taxon>Alphaproteobacteria</taxon>
        <taxon>Hyphomicrobiales</taxon>
        <taxon>Rhizobiaceae</taxon>
        <taxon>Rhizobium/Agrobacterium group</taxon>
        <taxon>Rhizobium</taxon>
    </lineage>
</organism>
<dbReference type="RefSeq" id="WP_140831869.1">
    <property type="nucleotide sequence ID" value="NZ_VFYP01000006.1"/>
</dbReference>
<dbReference type="PANTHER" id="PTHR28152:SF1">
    <property type="entry name" value="HYDROXYACYL-THIOESTER DEHYDRATASE TYPE 2, MITOCHONDRIAL"/>
    <property type="match status" value="1"/>
</dbReference>
<dbReference type="InterPro" id="IPR039569">
    <property type="entry name" value="FAS1-like_DH_region"/>
</dbReference>
<dbReference type="InterPro" id="IPR029069">
    <property type="entry name" value="HotDog_dom_sf"/>
</dbReference>
<reference evidence="2 3" key="1">
    <citation type="submission" date="2019-06" db="EMBL/GenBank/DDBJ databases">
        <title>Rhizobium sp. CL12 isolated from roots of soybean.</title>
        <authorList>
            <person name="Wang C."/>
        </authorList>
    </citation>
    <scope>NUCLEOTIDE SEQUENCE [LARGE SCALE GENOMIC DNA]</scope>
    <source>
        <strain evidence="2 3">CL12</strain>
    </source>
</reference>
<dbReference type="GO" id="GO:0019171">
    <property type="term" value="F:(3R)-hydroxyacyl-[acyl-carrier-protein] dehydratase activity"/>
    <property type="evidence" value="ECO:0007669"/>
    <property type="project" value="TreeGrafter"/>
</dbReference>
<keyword evidence="3" id="KW-1185">Reference proteome</keyword>
<dbReference type="OrthoDB" id="7183822at2"/>